<accession>A0ACC4CJ14</accession>
<gene>
    <name evidence="1" type="ORF">D5086_009554</name>
</gene>
<evidence type="ECO:0000313" key="2">
    <source>
        <dbReference type="Proteomes" id="UP000309997"/>
    </source>
</evidence>
<sequence length="103" mass="11625">MCKSNNDKLLILLAWVNRDDGSWRTKMQCYLRFCEEAVPLILLFVKLNPSYTWRSILEGTEVLKGAGNMPDKCVWREAENGGYTAVKSNARLKTLPSGDVTAL</sequence>
<comment type="caution">
    <text evidence="1">The sequence shown here is derived from an EMBL/GenBank/DDBJ whole genome shotgun (WGS) entry which is preliminary data.</text>
</comment>
<organism evidence="1 2">
    <name type="scientific">Populus alba</name>
    <name type="common">White poplar</name>
    <dbReference type="NCBI Taxonomy" id="43335"/>
    <lineage>
        <taxon>Eukaryota</taxon>
        <taxon>Viridiplantae</taxon>
        <taxon>Streptophyta</taxon>
        <taxon>Embryophyta</taxon>
        <taxon>Tracheophyta</taxon>
        <taxon>Spermatophyta</taxon>
        <taxon>Magnoliopsida</taxon>
        <taxon>eudicotyledons</taxon>
        <taxon>Gunneridae</taxon>
        <taxon>Pentapetalae</taxon>
        <taxon>rosids</taxon>
        <taxon>fabids</taxon>
        <taxon>Malpighiales</taxon>
        <taxon>Salicaceae</taxon>
        <taxon>Saliceae</taxon>
        <taxon>Populus</taxon>
    </lineage>
</organism>
<evidence type="ECO:0000313" key="1">
    <source>
        <dbReference type="EMBL" id="KAL3597917.1"/>
    </source>
</evidence>
<reference evidence="1 2" key="1">
    <citation type="journal article" date="2024" name="Plant Biotechnol. J.">
        <title>Genome and CRISPR/Cas9 system of a widespread forest tree (Populus alba) in the world.</title>
        <authorList>
            <person name="Liu Y.J."/>
            <person name="Jiang P.F."/>
            <person name="Han X.M."/>
            <person name="Li X.Y."/>
            <person name="Wang H.M."/>
            <person name="Wang Y.J."/>
            <person name="Wang X.X."/>
            <person name="Zeng Q.Y."/>
        </authorList>
    </citation>
    <scope>NUCLEOTIDE SEQUENCE [LARGE SCALE GENOMIC DNA]</scope>
    <source>
        <strain evidence="2">cv. PAL-ZL1</strain>
    </source>
</reference>
<name>A0ACC4CJ14_POPAL</name>
<keyword evidence="2" id="KW-1185">Reference proteome</keyword>
<dbReference type="Proteomes" id="UP000309997">
    <property type="component" value="Unassembled WGS sequence"/>
</dbReference>
<dbReference type="EMBL" id="RCHU02000004">
    <property type="protein sequence ID" value="KAL3597917.1"/>
    <property type="molecule type" value="Genomic_DNA"/>
</dbReference>
<proteinExistence type="predicted"/>
<protein>
    <submittedName>
        <fullName evidence="1">Uncharacterized protein</fullName>
    </submittedName>
</protein>